<evidence type="ECO:0000256" key="3">
    <source>
        <dbReference type="ARBA" id="ARBA00011738"/>
    </source>
</evidence>
<feature type="domain" description="3-hydroxyacyl-CoA dehydrogenase NAD binding" evidence="14">
    <location>
        <begin position="6"/>
        <end position="201"/>
    </location>
</feature>
<keyword evidence="7" id="KW-0520">NAD</keyword>
<feature type="transmembrane region" description="Helical" evidence="12">
    <location>
        <begin position="7"/>
        <end position="24"/>
    </location>
</feature>
<dbReference type="GO" id="GO:0070403">
    <property type="term" value="F:NAD+ binding"/>
    <property type="evidence" value="ECO:0007669"/>
    <property type="project" value="InterPro"/>
</dbReference>
<keyword evidence="12" id="KW-0812">Transmembrane</keyword>
<evidence type="ECO:0000256" key="7">
    <source>
        <dbReference type="ARBA" id="ARBA00023027"/>
    </source>
</evidence>
<dbReference type="PANTHER" id="PTHR48075">
    <property type="entry name" value="3-HYDROXYACYL-COA DEHYDROGENASE FAMILY PROTEIN"/>
    <property type="match status" value="1"/>
</dbReference>
<dbReference type="PANTHER" id="PTHR48075:SF1">
    <property type="entry name" value="LAMBDA-CRYSTALLIN HOMOLOG"/>
    <property type="match status" value="1"/>
</dbReference>
<dbReference type="InterPro" id="IPR013328">
    <property type="entry name" value="6PGD_dom2"/>
</dbReference>
<feature type="site" description="Important for catalytic activity" evidence="10">
    <location>
        <position position="157"/>
    </location>
</feature>
<dbReference type="InterPro" id="IPR006176">
    <property type="entry name" value="3-OHacyl-CoA_DH_NAD-bd"/>
</dbReference>
<keyword evidence="12" id="KW-0472">Membrane</keyword>
<protein>
    <recommendedName>
        <fullName evidence="9">L-gulonate 3-dehydrogenase</fullName>
        <ecNumber evidence="8">1.1.1.45</ecNumber>
    </recommendedName>
    <alternativeName>
        <fullName evidence="9">L-gulonate 3-dehydrogenase</fullName>
    </alternativeName>
</protein>
<comment type="subcellular location">
    <subcellularLocation>
        <location evidence="1">Cytoplasm</location>
    </subcellularLocation>
</comment>
<reference evidence="16" key="3">
    <citation type="submission" date="2025-08" db="UniProtKB">
        <authorList>
            <consortium name="RefSeq"/>
        </authorList>
    </citation>
    <scope>IDENTIFICATION</scope>
    <source>
        <strain evidence="16">CBS 342.82</strain>
    </source>
</reference>
<dbReference type="OrthoDB" id="2021159at2759"/>
<dbReference type="EC" id="1.1.1.45" evidence="8"/>
<evidence type="ECO:0000256" key="5">
    <source>
        <dbReference type="ARBA" id="ARBA00022553"/>
    </source>
</evidence>
<name>A0A6J3LXM5_9PEZI</name>
<reference evidence="16" key="2">
    <citation type="submission" date="2020-04" db="EMBL/GenBank/DDBJ databases">
        <authorList>
            <consortium name="NCBI Genome Project"/>
        </authorList>
    </citation>
    <scope>NUCLEOTIDE SEQUENCE</scope>
    <source>
        <strain evidence="16">CBS 342.82</strain>
    </source>
</reference>
<dbReference type="SUPFAM" id="SSF51735">
    <property type="entry name" value="NAD(P)-binding Rossmann-fold domains"/>
    <property type="match status" value="1"/>
</dbReference>
<dbReference type="GO" id="GO:0050104">
    <property type="term" value="F:L-gulonate 3-dehydrogenase activity"/>
    <property type="evidence" value="ECO:0007669"/>
    <property type="project" value="UniProtKB-EC"/>
</dbReference>
<dbReference type="GeneID" id="54359522"/>
<dbReference type="SUPFAM" id="SSF48179">
    <property type="entry name" value="6-phosphogluconate dehydrogenase C-terminal domain-like"/>
    <property type="match status" value="1"/>
</dbReference>
<keyword evidence="5" id="KW-0597">Phosphoprotein</keyword>
<evidence type="ECO:0000256" key="4">
    <source>
        <dbReference type="ARBA" id="ARBA00022490"/>
    </source>
</evidence>
<dbReference type="InterPro" id="IPR006180">
    <property type="entry name" value="3-OHacyl-CoA_DH_CS"/>
</dbReference>
<evidence type="ECO:0000256" key="6">
    <source>
        <dbReference type="ARBA" id="ARBA00023002"/>
    </source>
</evidence>
<organism evidence="16">
    <name type="scientific">Dissoconium aciculare CBS 342.82</name>
    <dbReference type="NCBI Taxonomy" id="1314786"/>
    <lineage>
        <taxon>Eukaryota</taxon>
        <taxon>Fungi</taxon>
        <taxon>Dikarya</taxon>
        <taxon>Ascomycota</taxon>
        <taxon>Pezizomycotina</taxon>
        <taxon>Dothideomycetes</taxon>
        <taxon>Dothideomycetidae</taxon>
        <taxon>Mycosphaerellales</taxon>
        <taxon>Dissoconiaceae</taxon>
        <taxon>Dissoconium</taxon>
    </lineage>
</organism>
<sequence>MTTPHKIAIIGAGTIGLSFVALHLTTDPTCEVSIYDTRPDLESYVRASLPDYLPDSEGSNDNDDDDDDPEKKKDREQEARSALLSRLAFHATLRSAVEGATIVQEQGPESAAFKTALWPQVEQHAPAAALLWSSTSGIPASAQSRAMREPARLLVVHPYNPPHLMPLLEIVPGPATARDVVERTVRFWRARGRTPVVLEKECVGFVANRLAFALLREACSLVAAGVVSPRDLDAVVTGSMGPRWAVAGPFESYKAGGGEAGFAGFMEKIGATVGECWRESEGDYARLGVHVGGPWQSGVCEAVDGTFGPVDVRGRDRKTRGVLEAVKDAI</sequence>
<dbReference type="PIRSF" id="PIRSF000105">
    <property type="entry name" value="HCDH"/>
    <property type="match status" value="1"/>
</dbReference>
<reference evidence="16" key="1">
    <citation type="submission" date="2020-01" db="EMBL/GenBank/DDBJ databases">
        <authorList>
            <consortium name="DOE Joint Genome Institute"/>
            <person name="Haridas S."/>
            <person name="Albert R."/>
            <person name="Binder M."/>
            <person name="Bloem J."/>
            <person name="Labutti K."/>
            <person name="Salamov A."/>
            <person name="Andreopoulos B."/>
            <person name="Baker S.E."/>
            <person name="Barry K."/>
            <person name="Bills G."/>
            <person name="Bluhm B.H."/>
            <person name="Cannon C."/>
            <person name="Castanera R."/>
            <person name="Culley D.E."/>
            <person name="Daum C."/>
            <person name="Ezra D."/>
            <person name="Gonzalez J.B."/>
            <person name="Henrissat B."/>
            <person name="Kuo A."/>
            <person name="Liang C."/>
            <person name="Lipzen A."/>
            <person name="Lutzoni F."/>
            <person name="Magnuson J."/>
            <person name="Mondo S."/>
            <person name="Nolan M."/>
            <person name="Ohm R."/>
            <person name="Pangilinan J."/>
            <person name="Park H.-J."/>
            <person name="Ramirez L."/>
            <person name="Alfaro M."/>
            <person name="Sun H."/>
            <person name="Tritt A."/>
            <person name="Yoshinaga Y."/>
            <person name="Zwiers L.-H."/>
            <person name="Turgeon B.G."/>
            <person name="Goodwin S.B."/>
            <person name="Spatafora J.W."/>
            <person name="Crous P.W."/>
            <person name="Grigoriev I.V."/>
        </authorList>
    </citation>
    <scope>NUCLEOTIDE SEQUENCE</scope>
    <source>
        <strain evidence="16">CBS 342.82</strain>
    </source>
</reference>
<gene>
    <name evidence="16" type="ORF">K489DRAFT_323760</name>
</gene>
<feature type="compositionally biased region" description="Basic and acidic residues" evidence="11">
    <location>
        <begin position="69"/>
        <end position="79"/>
    </location>
</feature>
<evidence type="ECO:0000259" key="13">
    <source>
        <dbReference type="Pfam" id="PF00725"/>
    </source>
</evidence>
<dbReference type="Pfam" id="PF00725">
    <property type="entry name" value="3HCDH"/>
    <property type="match status" value="1"/>
</dbReference>
<dbReference type="RefSeq" id="XP_033457537.1">
    <property type="nucleotide sequence ID" value="XM_033601722.1"/>
</dbReference>
<feature type="compositionally biased region" description="Acidic residues" evidence="11">
    <location>
        <begin position="58"/>
        <end position="68"/>
    </location>
</feature>
<evidence type="ECO:0000259" key="14">
    <source>
        <dbReference type="Pfam" id="PF02737"/>
    </source>
</evidence>
<dbReference type="Gene3D" id="3.40.50.720">
    <property type="entry name" value="NAD(P)-binding Rossmann-like Domain"/>
    <property type="match status" value="1"/>
</dbReference>
<evidence type="ECO:0000313" key="15">
    <source>
        <dbReference type="Proteomes" id="UP000504637"/>
    </source>
</evidence>
<dbReference type="GO" id="GO:0005737">
    <property type="term" value="C:cytoplasm"/>
    <property type="evidence" value="ECO:0007669"/>
    <property type="project" value="UniProtKB-SubCell"/>
</dbReference>
<evidence type="ECO:0000256" key="8">
    <source>
        <dbReference type="ARBA" id="ARBA00038962"/>
    </source>
</evidence>
<dbReference type="InterPro" id="IPR008927">
    <property type="entry name" value="6-PGluconate_DH-like_C_sf"/>
</dbReference>
<accession>A0A6J3LXM5</accession>
<comment type="subunit">
    <text evidence="3">Homodimer.</text>
</comment>
<dbReference type="GO" id="GO:0006631">
    <property type="term" value="P:fatty acid metabolic process"/>
    <property type="evidence" value="ECO:0007669"/>
    <property type="project" value="InterPro"/>
</dbReference>
<keyword evidence="6" id="KW-0560">Oxidoreductase</keyword>
<dbReference type="InterPro" id="IPR006108">
    <property type="entry name" value="3HC_DH_C"/>
</dbReference>
<keyword evidence="4" id="KW-0963">Cytoplasm</keyword>
<dbReference type="AlphaFoldDB" id="A0A6J3LXM5"/>
<comment type="similarity">
    <text evidence="2">Belongs to the 3-hydroxyacyl-CoA dehydrogenase family.</text>
</comment>
<dbReference type="Gene3D" id="1.10.1040.10">
    <property type="entry name" value="N-(1-d-carboxylethyl)-l-norvaline Dehydrogenase, domain 2"/>
    <property type="match status" value="1"/>
</dbReference>
<evidence type="ECO:0000256" key="11">
    <source>
        <dbReference type="SAM" id="MobiDB-lite"/>
    </source>
</evidence>
<dbReference type="InterPro" id="IPR022694">
    <property type="entry name" value="3-OHacyl-CoA_DH"/>
</dbReference>
<dbReference type="Pfam" id="PF02737">
    <property type="entry name" value="3HCDH_N"/>
    <property type="match status" value="1"/>
</dbReference>
<evidence type="ECO:0000313" key="16">
    <source>
        <dbReference type="RefSeq" id="XP_033457537.1"/>
    </source>
</evidence>
<dbReference type="Proteomes" id="UP000504637">
    <property type="component" value="Unplaced"/>
</dbReference>
<feature type="region of interest" description="Disordered" evidence="11">
    <location>
        <begin position="50"/>
        <end position="79"/>
    </location>
</feature>
<keyword evidence="12" id="KW-1133">Transmembrane helix</keyword>
<proteinExistence type="inferred from homology"/>
<evidence type="ECO:0000256" key="12">
    <source>
        <dbReference type="SAM" id="Phobius"/>
    </source>
</evidence>
<dbReference type="PROSITE" id="PS00067">
    <property type="entry name" value="3HCDH"/>
    <property type="match status" value="1"/>
</dbReference>
<keyword evidence="15" id="KW-1185">Reference proteome</keyword>
<evidence type="ECO:0000256" key="9">
    <source>
        <dbReference type="ARBA" id="ARBA00042709"/>
    </source>
</evidence>
<evidence type="ECO:0000256" key="1">
    <source>
        <dbReference type="ARBA" id="ARBA00004496"/>
    </source>
</evidence>
<dbReference type="InterPro" id="IPR036291">
    <property type="entry name" value="NAD(P)-bd_dom_sf"/>
</dbReference>
<evidence type="ECO:0000256" key="10">
    <source>
        <dbReference type="PIRSR" id="PIRSR000105-1"/>
    </source>
</evidence>
<evidence type="ECO:0000256" key="2">
    <source>
        <dbReference type="ARBA" id="ARBA00009463"/>
    </source>
</evidence>
<feature type="domain" description="3-hydroxyacyl-CoA dehydrogenase C-terminal" evidence="13">
    <location>
        <begin position="204"/>
        <end position="271"/>
    </location>
</feature>